<keyword evidence="1" id="KW-0812">Transmembrane</keyword>
<keyword evidence="1" id="KW-0472">Membrane</keyword>
<keyword evidence="3" id="KW-1185">Reference proteome</keyword>
<feature type="transmembrane region" description="Helical" evidence="1">
    <location>
        <begin position="172"/>
        <end position="193"/>
    </location>
</feature>
<keyword evidence="1" id="KW-1133">Transmembrane helix</keyword>
<protein>
    <recommendedName>
        <fullName evidence="4">VanZ like family protein</fullName>
    </recommendedName>
</protein>
<gene>
    <name evidence="2" type="ORF">GCM10011575_01420</name>
</gene>
<feature type="transmembrane region" description="Helical" evidence="1">
    <location>
        <begin position="78"/>
        <end position="95"/>
    </location>
</feature>
<sequence>MSDRARPRTSGAPATAVLGTKALLLLLLAAALFWPDLSGLKGKASTARLIVYPLGALAIPVWWLVFGRFRRPGFPWTGDLLITLPWLLDLLGNRFNLFDTIGWWDDAMHFVNWTLLTAGVMITFAPRRLSRTTAIFLAMGFGAPAALAWELGEYATFVRRSAELQTAYTDTLGDLTLGTLLSLLAGLVTHRWVSARSRPARPPAR</sequence>
<evidence type="ECO:0000313" key="3">
    <source>
        <dbReference type="Proteomes" id="UP000613840"/>
    </source>
</evidence>
<feature type="transmembrane region" description="Helical" evidence="1">
    <location>
        <begin position="46"/>
        <end position="66"/>
    </location>
</feature>
<evidence type="ECO:0008006" key="4">
    <source>
        <dbReference type="Google" id="ProtNLM"/>
    </source>
</evidence>
<reference evidence="2" key="1">
    <citation type="journal article" date="2014" name="Int. J. Syst. Evol. Microbiol.">
        <title>Complete genome sequence of Corynebacterium casei LMG S-19264T (=DSM 44701T), isolated from a smear-ripened cheese.</title>
        <authorList>
            <consortium name="US DOE Joint Genome Institute (JGI-PGF)"/>
            <person name="Walter F."/>
            <person name="Albersmeier A."/>
            <person name="Kalinowski J."/>
            <person name="Ruckert C."/>
        </authorList>
    </citation>
    <scope>NUCLEOTIDE SEQUENCE</scope>
    <source>
        <strain evidence="2">CGMCC 4.7306</strain>
    </source>
</reference>
<organism evidence="2 3">
    <name type="scientific">Microlunatus endophyticus</name>
    <dbReference type="NCBI Taxonomy" id="1716077"/>
    <lineage>
        <taxon>Bacteria</taxon>
        <taxon>Bacillati</taxon>
        <taxon>Actinomycetota</taxon>
        <taxon>Actinomycetes</taxon>
        <taxon>Propionibacteriales</taxon>
        <taxon>Propionibacteriaceae</taxon>
        <taxon>Microlunatus</taxon>
    </lineage>
</organism>
<feature type="transmembrane region" description="Helical" evidence="1">
    <location>
        <begin position="107"/>
        <end position="125"/>
    </location>
</feature>
<accession>A0A917S0Z2</accession>
<reference evidence="2" key="2">
    <citation type="submission" date="2020-09" db="EMBL/GenBank/DDBJ databases">
        <authorList>
            <person name="Sun Q."/>
            <person name="Zhou Y."/>
        </authorList>
    </citation>
    <scope>NUCLEOTIDE SEQUENCE</scope>
    <source>
        <strain evidence="2">CGMCC 4.7306</strain>
    </source>
</reference>
<evidence type="ECO:0000256" key="1">
    <source>
        <dbReference type="SAM" id="Phobius"/>
    </source>
</evidence>
<dbReference type="Proteomes" id="UP000613840">
    <property type="component" value="Unassembled WGS sequence"/>
</dbReference>
<comment type="caution">
    <text evidence="2">The sequence shown here is derived from an EMBL/GenBank/DDBJ whole genome shotgun (WGS) entry which is preliminary data.</text>
</comment>
<evidence type="ECO:0000313" key="2">
    <source>
        <dbReference type="EMBL" id="GGL47330.1"/>
    </source>
</evidence>
<dbReference type="AlphaFoldDB" id="A0A917S0Z2"/>
<dbReference type="RefSeq" id="WP_188893260.1">
    <property type="nucleotide sequence ID" value="NZ_BMMZ01000001.1"/>
</dbReference>
<feature type="transmembrane region" description="Helical" evidence="1">
    <location>
        <begin position="132"/>
        <end position="152"/>
    </location>
</feature>
<name>A0A917S0Z2_9ACTN</name>
<dbReference type="EMBL" id="BMMZ01000001">
    <property type="protein sequence ID" value="GGL47330.1"/>
    <property type="molecule type" value="Genomic_DNA"/>
</dbReference>
<feature type="transmembrane region" description="Helical" evidence="1">
    <location>
        <begin position="12"/>
        <end position="34"/>
    </location>
</feature>
<proteinExistence type="predicted"/>